<proteinExistence type="predicted"/>
<sequence length="147" mass="15923">MMMNDPSSVIKQRHEARPSGVSLTLGLLLAPAAWFVQTNLAQTIAAWGCFPHERPVNEPAIPWLQHGELILALLALLMGLTGAAIAWRNWRRTGIFASAVKEQSAIDRHTARDVFIARAGALASALFLFALIATDLAWLVVSPCGGR</sequence>
<evidence type="ECO:0000313" key="2">
    <source>
        <dbReference type="EMBL" id="SAK79465.1"/>
    </source>
</evidence>
<keyword evidence="3" id="KW-1185">Reference proteome</keyword>
<name>A0A158CAT4_9BURK</name>
<dbReference type="Proteomes" id="UP000054596">
    <property type="component" value="Unassembled WGS sequence"/>
</dbReference>
<keyword evidence="1" id="KW-0812">Transmembrane</keyword>
<feature type="transmembrane region" description="Helical" evidence="1">
    <location>
        <begin position="115"/>
        <end position="141"/>
    </location>
</feature>
<dbReference type="EMBL" id="FCOJ02000045">
    <property type="protein sequence ID" value="SAK79465.1"/>
    <property type="molecule type" value="Genomic_DNA"/>
</dbReference>
<evidence type="ECO:0000313" key="3">
    <source>
        <dbReference type="Proteomes" id="UP000054596"/>
    </source>
</evidence>
<reference evidence="2" key="1">
    <citation type="submission" date="2016-01" db="EMBL/GenBank/DDBJ databases">
        <authorList>
            <person name="Peeters C."/>
        </authorList>
    </citation>
    <scope>NUCLEOTIDE SEQUENCE [LARGE SCALE GENOMIC DNA]</scope>
    <source>
        <strain evidence="2">LMG 29325</strain>
    </source>
</reference>
<evidence type="ECO:0000256" key="1">
    <source>
        <dbReference type="SAM" id="Phobius"/>
    </source>
</evidence>
<dbReference type="AlphaFoldDB" id="A0A158CAT4"/>
<comment type="caution">
    <text evidence="2">The sequence shown here is derived from an EMBL/GenBank/DDBJ whole genome shotgun (WGS) entry which is preliminary data.</text>
</comment>
<feature type="transmembrane region" description="Helical" evidence="1">
    <location>
        <begin position="69"/>
        <end position="87"/>
    </location>
</feature>
<protein>
    <submittedName>
        <fullName evidence="2">Uncharacterized protein</fullName>
    </submittedName>
</protein>
<gene>
    <name evidence="2" type="ORF">AWB82_05195</name>
</gene>
<accession>A0A158CAT4</accession>
<organism evidence="2 3">
    <name type="scientific">Caballeronia glebae</name>
    <dbReference type="NCBI Taxonomy" id="1777143"/>
    <lineage>
        <taxon>Bacteria</taxon>
        <taxon>Pseudomonadati</taxon>
        <taxon>Pseudomonadota</taxon>
        <taxon>Betaproteobacteria</taxon>
        <taxon>Burkholderiales</taxon>
        <taxon>Burkholderiaceae</taxon>
        <taxon>Caballeronia</taxon>
    </lineage>
</organism>
<keyword evidence="1" id="KW-1133">Transmembrane helix</keyword>
<dbReference type="STRING" id="1777143.AWB82_05195"/>
<keyword evidence="1" id="KW-0472">Membrane</keyword>
<dbReference type="OrthoDB" id="5572070at2"/>